<evidence type="ECO:0000313" key="10">
    <source>
        <dbReference type="Proteomes" id="UP001642483"/>
    </source>
</evidence>
<gene>
    <name evidence="9" type="ORF">CVLEPA_LOCUS27703</name>
</gene>
<dbReference type="PANTHER" id="PTHR48417:SF1">
    <property type="entry name" value="ATP SYNTHASE F1 SUBUNIT EPSILON"/>
    <property type="match status" value="1"/>
</dbReference>
<proteinExistence type="inferred from homology"/>
<evidence type="ECO:0000256" key="6">
    <source>
        <dbReference type="ARBA" id="ARBA00026043"/>
    </source>
</evidence>
<evidence type="ECO:0000256" key="5">
    <source>
        <dbReference type="ARBA" id="ARBA00023128"/>
    </source>
</evidence>
<protein>
    <recommendedName>
        <fullName evidence="11">Mitochondrial ATPase inhibitor</fullName>
    </recommendedName>
</protein>
<evidence type="ECO:0000256" key="8">
    <source>
        <dbReference type="SAM" id="Coils"/>
    </source>
</evidence>
<dbReference type="PANTHER" id="PTHR48417">
    <property type="entry name" value="ATP SYNTHASE F1 SUBUNIT EPSILON"/>
    <property type="match status" value="1"/>
</dbReference>
<evidence type="ECO:0000313" key="9">
    <source>
        <dbReference type="EMBL" id="CAK8694323.1"/>
    </source>
</evidence>
<comment type="similarity">
    <text evidence="2">Belongs to the ATPase inhibitor family.</text>
</comment>
<organism evidence="9 10">
    <name type="scientific">Clavelina lepadiformis</name>
    <name type="common">Light-bulb sea squirt</name>
    <name type="synonym">Ascidia lepadiformis</name>
    <dbReference type="NCBI Taxonomy" id="159417"/>
    <lineage>
        <taxon>Eukaryota</taxon>
        <taxon>Metazoa</taxon>
        <taxon>Chordata</taxon>
        <taxon>Tunicata</taxon>
        <taxon>Ascidiacea</taxon>
        <taxon>Aplousobranchia</taxon>
        <taxon>Clavelinidae</taxon>
        <taxon>Clavelina</taxon>
    </lineage>
</organism>
<evidence type="ECO:0000256" key="3">
    <source>
        <dbReference type="ARBA" id="ARBA00022946"/>
    </source>
</evidence>
<dbReference type="EMBL" id="CAWYQH010000141">
    <property type="protein sequence ID" value="CAK8694323.1"/>
    <property type="molecule type" value="Genomic_DNA"/>
</dbReference>
<evidence type="ECO:0000256" key="2">
    <source>
        <dbReference type="ARBA" id="ARBA00010901"/>
    </source>
</evidence>
<feature type="coiled-coil region" evidence="8">
    <location>
        <begin position="71"/>
        <end position="105"/>
    </location>
</feature>
<dbReference type="Gene3D" id="1.20.5.500">
    <property type="entry name" value="Single helix bin"/>
    <property type="match status" value="1"/>
</dbReference>
<accession>A0ABP0GTD5</accession>
<dbReference type="Pfam" id="PF04568">
    <property type="entry name" value="IATP"/>
    <property type="match status" value="1"/>
</dbReference>
<evidence type="ECO:0000256" key="1">
    <source>
        <dbReference type="ARBA" id="ARBA00004173"/>
    </source>
</evidence>
<sequence length="108" mass="12774">MRKFVLNKHKMLHIVRTSLFASRRVITPTVTRCMSDEGAIREEGGKLAKKAAADENQYIRQLEREQWKALHDHHQDEIKEHMEDIKRHEAKIKEHQKRLDNLKGPVSK</sequence>
<reference evidence="9 10" key="1">
    <citation type="submission" date="2024-02" db="EMBL/GenBank/DDBJ databases">
        <authorList>
            <person name="Daric V."/>
            <person name="Darras S."/>
        </authorList>
    </citation>
    <scope>NUCLEOTIDE SEQUENCE [LARGE SCALE GENOMIC DNA]</scope>
</reference>
<comment type="function">
    <text evidence="7">Endogenous F(1)F(o)-ATPase inhibitor limiting ATP depletion when the mitochondrial membrane potential falls below a threshold and the F(1)F(o)-ATP synthase starts hydrolyzing ATP to pump protons out of the mitochondrial matrix. Required to avoid the consumption of cellular ATP when the F(1)F(o)-ATP synthase enzyme acts as an ATP hydrolase. Indirectly acts as a regulator of heme synthesis in erythroid tissues: regulates heme synthesis by modulating the mitochondrial pH and redox potential, allowing FECH to efficiently catalyze the incorporation of iron into protoporphyrin IX to produce heme.</text>
</comment>
<keyword evidence="3" id="KW-0809">Transit peptide</keyword>
<keyword evidence="4 8" id="KW-0175">Coiled coil</keyword>
<keyword evidence="5" id="KW-0496">Mitochondrion</keyword>
<keyword evidence="10" id="KW-1185">Reference proteome</keyword>
<dbReference type="InterPro" id="IPR007648">
    <property type="entry name" value="ATPase_inhibitor_mt"/>
</dbReference>
<comment type="caution">
    <text evidence="9">The sequence shown here is derived from an EMBL/GenBank/DDBJ whole genome shotgun (WGS) entry which is preliminary data.</text>
</comment>
<evidence type="ECO:0000256" key="7">
    <source>
        <dbReference type="ARBA" id="ARBA00046200"/>
    </source>
</evidence>
<name>A0ABP0GTD5_CLALP</name>
<comment type="subcellular location">
    <subcellularLocation>
        <location evidence="1">Mitochondrion</location>
    </subcellularLocation>
</comment>
<dbReference type="Proteomes" id="UP001642483">
    <property type="component" value="Unassembled WGS sequence"/>
</dbReference>
<comment type="subunit">
    <text evidence="6">Homodimer; represents the active form and is present at a pH value below 6.5. Homotetramer; represents the inactive form and is present at a pH value above 7.0.</text>
</comment>
<dbReference type="SUPFAM" id="SSF64602">
    <property type="entry name" value="F1 ATPase inhibitor, IF1, C-terminal domain"/>
    <property type="match status" value="1"/>
</dbReference>
<evidence type="ECO:0008006" key="11">
    <source>
        <dbReference type="Google" id="ProtNLM"/>
    </source>
</evidence>
<evidence type="ECO:0000256" key="4">
    <source>
        <dbReference type="ARBA" id="ARBA00023054"/>
    </source>
</evidence>